<dbReference type="InterPro" id="IPR011006">
    <property type="entry name" value="CheY-like_superfamily"/>
</dbReference>
<name>A0ABM9E2A5_9HYPH</name>
<keyword evidence="7" id="KW-1133">Transmembrane helix</keyword>
<feature type="transmembrane region" description="Helical" evidence="7">
    <location>
        <begin position="270"/>
        <end position="288"/>
    </location>
</feature>
<keyword evidence="1 6" id="KW-0597">Phosphoprotein</keyword>
<reference evidence="10" key="1">
    <citation type="submission" date="2022-03" db="EMBL/GenBank/DDBJ databases">
        <authorList>
            <person name="Brunel B."/>
        </authorList>
    </citation>
    <scope>NUCLEOTIDE SEQUENCE</scope>
    <source>
        <strain evidence="10">STM4922sample</strain>
    </source>
</reference>
<evidence type="ECO:0000256" key="7">
    <source>
        <dbReference type="SAM" id="Phobius"/>
    </source>
</evidence>
<evidence type="ECO:0000256" key="1">
    <source>
        <dbReference type="ARBA" id="ARBA00022553"/>
    </source>
</evidence>
<keyword evidence="3" id="KW-0805">Transcription regulation</keyword>
<feature type="transmembrane region" description="Helical" evidence="7">
    <location>
        <begin position="409"/>
        <end position="429"/>
    </location>
</feature>
<evidence type="ECO:0008006" key="12">
    <source>
        <dbReference type="Google" id="ProtNLM"/>
    </source>
</evidence>
<proteinExistence type="predicted"/>
<evidence type="ECO:0000259" key="9">
    <source>
        <dbReference type="PROSITE" id="PS50885"/>
    </source>
</evidence>
<keyword evidence="2" id="KW-0902">Two-component regulatory system</keyword>
<evidence type="ECO:0000313" key="10">
    <source>
        <dbReference type="EMBL" id="CAH2403216.1"/>
    </source>
</evidence>
<organism evidence="10 11">
    <name type="scientific">Mesorhizobium ventifaucium</name>
    <dbReference type="NCBI Taxonomy" id="666020"/>
    <lineage>
        <taxon>Bacteria</taxon>
        <taxon>Pseudomonadati</taxon>
        <taxon>Pseudomonadota</taxon>
        <taxon>Alphaproteobacteria</taxon>
        <taxon>Hyphomicrobiales</taxon>
        <taxon>Phyllobacteriaceae</taxon>
        <taxon>Mesorhizobium</taxon>
    </lineage>
</organism>
<keyword evidence="7" id="KW-0812">Transmembrane</keyword>
<evidence type="ECO:0000256" key="3">
    <source>
        <dbReference type="ARBA" id="ARBA00023015"/>
    </source>
</evidence>
<dbReference type="PROSITE" id="PS50885">
    <property type="entry name" value="HAMP"/>
    <property type="match status" value="1"/>
</dbReference>
<dbReference type="Pfam" id="PF00072">
    <property type="entry name" value="Response_reg"/>
    <property type="match status" value="1"/>
</dbReference>
<dbReference type="InterPro" id="IPR036388">
    <property type="entry name" value="WH-like_DNA-bd_sf"/>
</dbReference>
<gene>
    <name evidence="10" type="ORF">MES4922_300300</name>
</gene>
<dbReference type="InterPro" id="IPR003660">
    <property type="entry name" value="HAMP_dom"/>
</dbReference>
<feature type="domain" description="Response regulatory" evidence="8">
    <location>
        <begin position="23"/>
        <end position="136"/>
    </location>
</feature>
<dbReference type="SUPFAM" id="SSF46894">
    <property type="entry name" value="C-terminal effector domain of the bipartite response regulators"/>
    <property type="match status" value="1"/>
</dbReference>
<dbReference type="PROSITE" id="PS50110">
    <property type="entry name" value="RESPONSE_REGULATORY"/>
    <property type="match status" value="1"/>
</dbReference>
<dbReference type="SMART" id="SM00448">
    <property type="entry name" value="REC"/>
    <property type="match status" value="1"/>
</dbReference>
<comment type="caution">
    <text evidence="10">The sequence shown here is derived from an EMBL/GenBank/DDBJ whole genome shotgun (WGS) entry which is preliminary data.</text>
</comment>
<feature type="domain" description="HAMP" evidence="9">
    <location>
        <begin position="429"/>
        <end position="481"/>
    </location>
</feature>
<evidence type="ECO:0000259" key="8">
    <source>
        <dbReference type="PROSITE" id="PS50110"/>
    </source>
</evidence>
<dbReference type="CDD" id="cd17574">
    <property type="entry name" value="REC_OmpR"/>
    <property type="match status" value="1"/>
</dbReference>
<keyword evidence="7" id="KW-0472">Membrane</keyword>
<keyword evidence="4" id="KW-0238">DNA-binding</keyword>
<accession>A0ABM9E2A5</accession>
<dbReference type="InterPro" id="IPR016032">
    <property type="entry name" value="Sig_transdc_resp-reg_C-effctor"/>
</dbReference>
<dbReference type="InterPro" id="IPR001789">
    <property type="entry name" value="Sig_transdc_resp-reg_receiver"/>
</dbReference>
<evidence type="ECO:0000256" key="6">
    <source>
        <dbReference type="PROSITE-ProRule" id="PRU00169"/>
    </source>
</evidence>
<dbReference type="EMBL" id="CAKXZS010000024">
    <property type="protein sequence ID" value="CAH2403216.1"/>
    <property type="molecule type" value="Genomic_DNA"/>
</dbReference>
<dbReference type="Gene3D" id="3.40.50.2300">
    <property type="match status" value="1"/>
</dbReference>
<evidence type="ECO:0000256" key="2">
    <source>
        <dbReference type="ARBA" id="ARBA00023012"/>
    </source>
</evidence>
<keyword evidence="11" id="KW-1185">Reference proteome</keyword>
<dbReference type="PANTHER" id="PTHR48111">
    <property type="entry name" value="REGULATOR OF RPOS"/>
    <property type="match status" value="1"/>
</dbReference>
<dbReference type="Gene3D" id="6.10.250.690">
    <property type="match status" value="1"/>
</dbReference>
<dbReference type="PANTHER" id="PTHR48111:SF4">
    <property type="entry name" value="DNA-BINDING DUAL TRANSCRIPTIONAL REGULATOR OMPR"/>
    <property type="match status" value="1"/>
</dbReference>
<sequence length="521" mass="58193">MANVARQQGDLNAESKSTRQVWRILIVEDDVEIARMLGETLTENSMIVEIAESGVRMDAALRKQKFDLIVLDVMLPGENGLSICRRLRARMNVPILMLTALGEEIDRIFGLESGADDYVTKPFSARELTARIRALLRRTAYIPDERDWSRVLCFNGWRLDPIRRQLHDPSNARVSTTMHEFDLLLAFCRNAGRVLSREELLGVTHAGLPARSSEASMSMSAGSARRSKRMRAIRCFSRLFGWVATSSPRRGGSMRDFIRRSLPQSVRGQLTAIILIAVFVIMSTGSVIESFTRNIDLPAINDSVVRASVIAGVLREAPAEARNEILAATARAGLDFKILSKEQIDGTPFSYVQWRNIERFLGFGKRSIEGRWLIVDGQSAFAIGLDRHTILAHFGVPDTLLTTDLVRSLFYKFMGFIALPTLIWLFAVWTVTEPLKRISAAVGSAEIENGDELFVERGSIEMVGLAHALNRMRTRIRTMIENRTSATICARLLRGCGFAPSAWMMGSSEPRCCPISSILKI</sequence>
<evidence type="ECO:0000256" key="5">
    <source>
        <dbReference type="ARBA" id="ARBA00023163"/>
    </source>
</evidence>
<evidence type="ECO:0000313" key="11">
    <source>
        <dbReference type="Proteomes" id="UP001152604"/>
    </source>
</evidence>
<dbReference type="Gene3D" id="1.10.10.10">
    <property type="entry name" value="Winged helix-like DNA-binding domain superfamily/Winged helix DNA-binding domain"/>
    <property type="match status" value="1"/>
</dbReference>
<dbReference type="SUPFAM" id="SSF52172">
    <property type="entry name" value="CheY-like"/>
    <property type="match status" value="1"/>
</dbReference>
<protein>
    <recommendedName>
        <fullName evidence="12">Response regulator</fullName>
    </recommendedName>
</protein>
<dbReference type="InterPro" id="IPR039420">
    <property type="entry name" value="WalR-like"/>
</dbReference>
<feature type="modified residue" description="4-aspartylphosphate" evidence="6">
    <location>
        <position position="72"/>
    </location>
</feature>
<dbReference type="Proteomes" id="UP001152604">
    <property type="component" value="Unassembled WGS sequence"/>
</dbReference>
<keyword evidence="5" id="KW-0804">Transcription</keyword>
<evidence type="ECO:0000256" key="4">
    <source>
        <dbReference type="ARBA" id="ARBA00023125"/>
    </source>
</evidence>